<sequence length="142" mass="15428">MIKLFRSVLVPIAVVIGVLAAVAPAPAAATHKQNFTVCFKNSDCNMGFTTGTIDWVGGPNVDGDGLVIGKVVNRANSDYSTTVVYEAYVGDNKRHSTTRTVKDGSKTITPFHFSRPVNRIKITVCQNFRTGKRCGTPKHYSH</sequence>
<dbReference type="AlphaFoldDB" id="A0A919VAS0"/>
<gene>
    <name evidence="2" type="ORF">Ssi02_70120</name>
</gene>
<comment type="caution">
    <text evidence="2">The sequence shown here is derived from an EMBL/GenBank/DDBJ whole genome shotgun (WGS) entry which is preliminary data.</text>
</comment>
<dbReference type="EMBL" id="BOOW01000050">
    <property type="protein sequence ID" value="GII96781.1"/>
    <property type="molecule type" value="Genomic_DNA"/>
</dbReference>
<keyword evidence="3" id="KW-1185">Reference proteome</keyword>
<dbReference type="Proteomes" id="UP000606172">
    <property type="component" value="Unassembled WGS sequence"/>
</dbReference>
<reference evidence="2" key="1">
    <citation type="submission" date="2021-01" db="EMBL/GenBank/DDBJ databases">
        <title>Whole genome shotgun sequence of Sinosporangium siamense NBRC 109515.</title>
        <authorList>
            <person name="Komaki H."/>
            <person name="Tamura T."/>
        </authorList>
    </citation>
    <scope>NUCLEOTIDE SEQUENCE</scope>
    <source>
        <strain evidence="2">NBRC 109515</strain>
    </source>
</reference>
<dbReference type="RefSeq" id="WP_204031851.1">
    <property type="nucleotide sequence ID" value="NZ_BOOW01000050.1"/>
</dbReference>
<evidence type="ECO:0000313" key="2">
    <source>
        <dbReference type="EMBL" id="GII96781.1"/>
    </source>
</evidence>
<organism evidence="2 3">
    <name type="scientific">Sinosporangium siamense</name>
    <dbReference type="NCBI Taxonomy" id="1367973"/>
    <lineage>
        <taxon>Bacteria</taxon>
        <taxon>Bacillati</taxon>
        <taxon>Actinomycetota</taxon>
        <taxon>Actinomycetes</taxon>
        <taxon>Streptosporangiales</taxon>
        <taxon>Streptosporangiaceae</taxon>
        <taxon>Sinosporangium</taxon>
    </lineage>
</organism>
<feature type="signal peptide" evidence="1">
    <location>
        <begin position="1"/>
        <end position="27"/>
    </location>
</feature>
<keyword evidence="1" id="KW-0732">Signal</keyword>
<evidence type="ECO:0008006" key="4">
    <source>
        <dbReference type="Google" id="ProtNLM"/>
    </source>
</evidence>
<evidence type="ECO:0000256" key="1">
    <source>
        <dbReference type="SAM" id="SignalP"/>
    </source>
</evidence>
<accession>A0A919VAS0</accession>
<proteinExistence type="predicted"/>
<evidence type="ECO:0000313" key="3">
    <source>
        <dbReference type="Proteomes" id="UP000606172"/>
    </source>
</evidence>
<feature type="chain" id="PRO_5037955122" description="Secreted protein" evidence="1">
    <location>
        <begin position="28"/>
        <end position="142"/>
    </location>
</feature>
<name>A0A919VAS0_9ACTN</name>
<protein>
    <recommendedName>
        <fullName evidence="4">Secreted protein</fullName>
    </recommendedName>
</protein>